<accession>A0A396ICZ4</accession>
<organism evidence="2 3">
    <name type="scientific">Medicago truncatula</name>
    <name type="common">Barrel medic</name>
    <name type="synonym">Medicago tribuloides</name>
    <dbReference type="NCBI Taxonomy" id="3880"/>
    <lineage>
        <taxon>Eukaryota</taxon>
        <taxon>Viridiplantae</taxon>
        <taxon>Streptophyta</taxon>
        <taxon>Embryophyta</taxon>
        <taxon>Tracheophyta</taxon>
        <taxon>Spermatophyta</taxon>
        <taxon>Magnoliopsida</taxon>
        <taxon>eudicotyledons</taxon>
        <taxon>Gunneridae</taxon>
        <taxon>Pentapetalae</taxon>
        <taxon>rosids</taxon>
        <taxon>fabids</taxon>
        <taxon>Fabales</taxon>
        <taxon>Fabaceae</taxon>
        <taxon>Papilionoideae</taxon>
        <taxon>50 kb inversion clade</taxon>
        <taxon>NPAAA clade</taxon>
        <taxon>Hologalegina</taxon>
        <taxon>IRL clade</taxon>
        <taxon>Trifolieae</taxon>
        <taxon>Medicago</taxon>
    </lineage>
</organism>
<name>A0A396ICZ4_MEDTR</name>
<evidence type="ECO:0000313" key="2">
    <source>
        <dbReference type="EMBL" id="RHN63429.1"/>
    </source>
</evidence>
<sequence>MISALYDSNISPHNFHVFVSLFRKFIKLSLSLCFFFFFFILPPIFLLSLSLLPNKKNTVLHYYYLSSKSFPLFFLFHDSFPSFRSLIRSIAQASLKLSLSIIDSLSPSLVAMAIPATPLIPLSLVP</sequence>
<gene>
    <name evidence="2" type="ORF">MtrunA17_Chr4g0058181</name>
</gene>
<keyword evidence="1" id="KW-0472">Membrane</keyword>
<evidence type="ECO:0000313" key="3">
    <source>
        <dbReference type="Proteomes" id="UP000265566"/>
    </source>
</evidence>
<feature type="transmembrane region" description="Helical" evidence="1">
    <location>
        <begin position="30"/>
        <end position="53"/>
    </location>
</feature>
<dbReference type="AlphaFoldDB" id="A0A396ICZ4"/>
<evidence type="ECO:0008006" key="4">
    <source>
        <dbReference type="Google" id="ProtNLM"/>
    </source>
</evidence>
<reference evidence="3" key="1">
    <citation type="journal article" date="2018" name="Nat. Plants">
        <title>Whole-genome landscape of Medicago truncatula symbiotic genes.</title>
        <authorList>
            <person name="Pecrix Y."/>
            <person name="Staton S.E."/>
            <person name="Sallet E."/>
            <person name="Lelandais-Briere C."/>
            <person name="Moreau S."/>
            <person name="Carrere S."/>
            <person name="Blein T."/>
            <person name="Jardinaud M.F."/>
            <person name="Latrasse D."/>
            <person name="Zouine M."/>
            <person name="Zahm M."/>
            <person name="Kreplak J."/>
            <person name="Mayjonade B."/>
            <person name="Satge C."/>
            <person name="Perez M."/>
            <person name="Cauet S."/>
            <person name="Marande W."/>
            <person name="Chantry-Darmon C."/>
            <person name="Lopez-Roques C."/>
            <person name="Bouchez O."/>
            <person name="Berard A."/>
            <person name="Debelle F."/>
            <person name="Munos S."/>
            <person name="Bendahmane A."/>
            <person name="Berges H."/>
            <person name="Niebel A."/>
            <person name="Buitink J."/>
            <person name="Frugier F."/>
            <person name="Benhamed M."/>
            <person name="Crespi M."/>
            <person name="Gouzy J."/>
            <person name="Gamas P."/>
        </authorList>
    </citation>
    <scope>NUCLEOTIDE SEQUENCE [LARGE SCALE GENOMIC DNA]</scope>
    <source>
        <strain evidence="3">cv. Jemalong A17</strain>
    </source>
</reference>
<comment type="caution">
    <text evidence="2">The sequence shown here is derived from an EMBL/GenBank/DDBJ whole genome shotgun (WGS) entry which is preliminary data.</text>
</comment>
<proteinExistence type="predicted"/>
<dbReference type="Proteomes" id="UP000265566">
    <property type="component" value="Chromosome 4"/>
</dbReference>
<protein>
    <recommendedName>
        <fullName evidence="4">Transmembrane protein</fullName>
    </recommendedName>
</protein>
<keyword evidence="1" id="KW-1133">Transmembrane helix</keyword>
<dbReference type="Gramene" id="rna26127">
    <property type="protein sequence ID" value="RHN63429.1"/>
    <property type="gene ID" value="gene26127"/>
</dbReference>
<dbReference type="EMBL" id="PSQE01000004">
    <property type="protein sequence ID" value="RHN63429.1"/>
    <property type="molecule type" value="Genomic_DNA"/>
</dbReference>
<keyword evidence="1" id="KW-0812">Transmembrane</keyword>
<evidence type="ECO:0000256" key="1">
    <source>
        <dbReference type="SAM" id="Phobius"/>
    </source>
</evidence>